<dbReference type="EMBL" id="CAJNOQ010004005">
    <property type="protein sequence ID" value="CAF1040093.1"/>
    <property type="molecule type" value="Genomic_DNA"/>
</dbReference>
<proteinExistence type="predicted"/>
<protein>
    <recommendedName>
        <fullName evidence="6">SnoaL-like domain-containing protein</fullName>
    </recommendedName>
</protein>
<evidence type="ECO:0000313" key="5">
    <source>
        <dbReference type="Proteomes" id="UP000663829"/>
    </source>
</evidence>
<dbReference type="PANTHER" id="PTHR34213:SF2">
    <property type="entry name" value="NUCLEAR TRANSPORT FACTOR 2 (NTF2) FAMILY PROTEIN"/>
    <property type="match status" value="1"/>
</dbReference>
<comment type="caution">
    <text evidence="2">The sequence shown here is derived from an EMBL/GenBank/DDBJ whole genome shotgun (WGS) entry which is preliminary data.</text>
</comment>
<keyword evidence="5" id="KW-1185">Reference proteome</keyword>
<dbReference type="EMBL" id="CAJOBC010004005">
    <property type="protein sequence ID" value="CAF3810377.1"/>
    <property type="molecule type" value="Genomic_DNA"/>
</dbReference>
<dbReference type="EMBL" id="CAJOBA010003897">
    <property type="protein sequence ID" value="CAF3696510.1"/>
    <property type="molecule type" value="Genomic_DNA"/>
</dbReference>
<evidence type="ECO:0000313" key="3">
    <source>
        <dbReference type="EMBL" id="CAF3696510.1"/>
    </source>
</evidence>
<gene>
    <name evidence="2" type="ORF">GPM918_LOCUS15732</name>
    <name evidence="1" type="ORF">OVA965_LOCUS10503</name>
    <name evidence="4" type="ORF">SRO942_LOCUS15732</name>
    <name evidence="3" type="ORF">TMI583_LOCUS10500</name>
</gene>
<dbReference type="Proteomes" id="UP000682733">
    <property type="component" value="Unassembled WGS sequence"/>
</dbReference>
<dbReference type="AlphaFoldDB" id="A0A814JTD3"/>
<dbReference type="PANTHER" id="PTHR34213">
    <property type="entry name" value="NUCLEAR TRANSPORT FACTOR 2 (NTF2) FAMILY PROTEIN"/>
    <property type="match status" value="1"/>
</dbReference>
<dbReference type="Proteomes" id="UP000663829">
    <property type="component" value="Unassembled WGS sequence"/>
</dbReference>
<organism evidence="2 5">
    <name type="scientific">Didymodactylos carnosus</name>
    <dbReference type="NCBI Taxonomy" id="1234261"/>
    <lineage>
        <taxon>Eukaryota</taxon>
        <taxon>Metazoa</taxon>
        <taxon>Spiralia</taxon>
        <taxon>Gnathifera</taxon>
        <taxon>Rotifera</taxon>
        <taxon>Eurotatoria</taxon>
        <taxon>Bdelloidea</taxon>
        <taxon>Philodinida</taxon>
        <taxon>Philodinidae</taxon>
        <taxon>Didymodactylos</taxon>
    </lineage>
</organism>
<reference evidence="2" key="1">
    <citation type="submission" date="2021-02" db="EMBL/GenBank/DDBJ databases">
        <authorList>
            <person name="Nowell W R."/>
        </authorList>
    </citation>
    <scope>NUCLEOTIDE SEQUENCE</scope>
</reference>
<evidence type="ECO:0000313" key="2">
    <source>
        <dbReference type="EMBL" id="CAF1040093.1"/>
    </source>
</evidence>
<dbReference type="Proteomes" id="UP000677228">
    <property type="component" value="Unassembled WGS sequence"/>
</dbReference>
<evidence type="ECO:0000313" key="4">
    <source>
        <dbReference type="EMBL" id="CAF3810377.1"/>
    </source>
</evidence>
<sequence>MSFILSRFNSSSALVVKRLLTILLLKRNYHAILKLSAISSLSAIPLAAISLRSLSLFSTGNKLSSMDMKIRQEIVHDVLELYSSHATSTSFRHYAEDAKFEDPLQYSANLSSVKSAFYSLEKIFKRSQVLEYQTDFDSEPNCIKIHLKTKYEWKLVSKETIIESTILLYLNDKQQIVRHEERWNGKEISNAETSFMGRIKEV</sequence>
<dbReference type="OrthoDB" id="2400485at2759"/>
<name>A0A814JTD3_9BILA</name>
<dbReference type="EMBL" id="CAJNOK010003895">
    <property type="protein sequence ID" value="CAF0918673.1"/>
    <property type="molecule type" value="Genomic_DNA"/>
</dbReference>
<accession>A0A814JTD3</accession>
<evidence type="ECO:0000313" key="1">
    <source>
        <dbReference type="EMBL" id="CAF0918673.1"/>
    </source>
</evidence>
<evidence type="ECO:0008006" key="6">
    <source>
        <dbReference type="Google" id="ProtNLM"/>
    </source>
</evidence>
<dbReference type="Proteomes" id="UP000681722">
    <property type="component" value="Unassembled WGS sequence"/>
</dbReference>